<reference evidence="2 3" key="1">
    <citation type="submission" date="2019-12" db="EMBL/GenBank/DDBJ databases">
        <authorList>
            <person name="Li C."/>
            <person name="Zhao J."/>
        </authorList>
    </citation>
    <scope>NUCLEOTIDE SEQUENCE [LARGE SCALE GENOMIC DNA]</scope>
    <source>
        <strain evidence="2 3">NEAU-DD11</strain>
    </source>
</reference>
<proteinExistence type="predicted"/>
<accession>A0A7X3FWM0</accession>
<dbReference type="Pfam" id="PF00535">
    <property type="entry name" value="Glycos_transf_2"/>
    <property type="match status" value="1"/>
</dbReference>
<dbReference type="CDD" id="cd00761">
    <property type="entry name" value="Glyco_tranf_GTA_type"/>
    <property type="match status" value="1"/>
</dbReference>
<dbReference type="SUPFAM" id="SSF53448">
    <property type="entry name" value="Nucleotide-diphospho-sugar transferases"/>
    <property type="match status" value="1"/>
</dbReference>
<dbReference type="InterPro" id="IPR050834">
    <property type="entry name" value="Glycosyltransf_2"/>
</dbReference>
<evidence type="ECO:0000313" key="2">
    <source>
        <dbReference type="EMBL" id="MVW59321.1"/>
    </source>
</evidence>
<dbReference type="PANTHER" id="PTHR43685:SF2">
    <property type="entry name" value="GLYCOSYLTRANSFERASE 2-LIKE DOMAIN-CONTAINING PROTEIN"/>
    <property type="match status" value="1"/>
</dbReference>
<name>A0A7X3FWM0_9BURK</name>
<evidence type="ECO:0000313" key="3">
    <source>
        <dbReference type="Proteomes" id="UP000443353"/>
    </source>
</evidence>
<dbReference type="Proteomes" id="UP000443353">
    <property type="component" value="Unassembled WGS sequence"/>
</dbReference>
<dbReference type="PANTHER" id="PTHR43685">
    <property type="entry name" value="GLYCOSYLTRANSFERASE"/>
    <property type="match status" value="1"/>
</dbReference>
<dbReference type="GO" id="GO:0016740">
    <property type="term" value="F:transferase activity"/>
    <property type="evidence" value="ECO:0007669"/>
    <property type="project" value="UniProtKB-KW"/>
</dbReference>
<dbReference type="EMBL" id="WSES01000002">
    <property type="protein sequence ID" value="MVW59321.1"/>
    <property type="molecule type" value="Genomic_DNA"/>
</dbReference>
<protein>
    <submittedName>
        <fullName evidence="2">Glycosyltransferase</fullName>
    </submittedName>
</protein>
<keyword evidence="2" id="KW-0808">Transferase</keyword>
<dbReference type="InterPro" id="IPR029044">
    <property type="entry name" value="Nucleotide-diphossugar_trans"/>
</dbReference>
<organism evidence="2 3">
    <name type="scientific">Massilia cellulosiltytica</name>
    <dbReference type="NCBI Taxonomy" id="2683234"/>
    <lineage>
        <taxon>Bacteria</taxon>
        <taxon>Pseudomonadati</taxon>
        <taxon>Pseudomonadota</taxon>
        <taxon>Betaproteobacteria</taxon>
        <taxon>Burkholderiales</taxon>
        <taxon>Oxalobacteraceae</taxon>
        <taxon>Telluria group</taxon>
        <taxon>Massilia</taxon>
    </lineage>
</organism>
<keyword evidence="3" id="KW-1185">Reference proteome</keyword>
<dbReference type="AlphaFoldDB" id="A0A7X3FWM0"/>
<dbReference type="RefSeq" id="WP_160407541.1">
    <property type="nucleotide sequence ID" value="NZ_WSES01000002.1"/>
</dbReference>
<dbReference type="InterPro" id="IPR001173">
    <property type="entry name" value="Glyco_trans_2-like"/>
</dbReference>
<dbReference type="Gene3D" id="3.90.550.10">
    <property type="entry name" value="Spore Coat Polysaccharide Biosynthesis Protein SpsA, Chain A"/>
    <property type="match status" value="1"/>
</dbReference>
<gene>
    <name evidence="2" type="ORF">GPY61_05210</name>
</gene>
<feature type="domain" description="Glycosyltransferase 2-like" evidence="1">
    <location>
        <begin position="11"/>
        <end position="55"/>
    </location>
</feature>
<comment type="caution">
    <text evidence="2">The sequence shown here is derived from an EMBL/GenBank/DDBJ whole genome shotgun (WGS) entry which is preliminary data.</text>
</comment>
<sequence length="117" mass="12376">MTTTSFQPRVSVLVPTFDQAHFIARALASLQAQTLDAWEAAGVDDGSCDASAAAVACRRWRAGSTWGCSMTASTTRAAQLRDGPRVGVLRTLHAHAHAACSSTSIRTCRNLWPSSGT</sequence>
<evidence type="ECO:0000259" key="1">
    <source>
        <dbReference type="Pfam" id="PF00535"/>
    </source>
</evidence>